<sequence length="101" mass="11100">MTYEAFMRNARAEANTDSTRVRAAFDAILECCKRKTGLSGTAEMIVDSALLTLPLSADDKAKVRELCSWTLHVAPLEPLPLRPDAALVLALRVHDCLDCIK</sequence>
<keyword evidence="1" id="KW-0436">Ligase</keyword>
<organism evidence="1 2">
    <name type="scientific">Paraburkholderia caledonica</name>
    <dbReference type="NCBI Taxonomy" id="134536"/>
    <lineage>
        <taxon>Bacteria</taxon>
        <taxon>Pseudomonadati</taxon>
        <taxon>Pseudomonadota</taxon>
        <taxon>Betaproteobacteria</taxon>
        <taxon>Burkholderiales</taxon>
        <taxon>Burkholderiaceae</taxon>
        <taxon>Paraburkholderia</taxon>
    </lineage>
</organism>
<dbReference type="EMBL" id="JAVDQN010000002">
    <property type="protein sequence ID" value="MDR6376109.1"/>
    <property type="molecule type" value="Genomic_DNA"/>
</dbReference>
<keyword evidence="2" id="KW-1185">Reference proteome</keyword>
<dbReference type="Proteomes" id="UP001185254">
    <property type="component" value="Unassembled WGS sequence"/>
</dbReference>
<evidence type="ECO:0000313" key="2">
    <source>
        <dbReference type="Proteomes" id="UP001185254"/>
    </source>
</evidence>
<evidence type="ECO:0000313" key="1">
    <source>
        <dbReference type="EMBL" id="MDR6376109.1"/>
    </source>
</evidence>
<reference evidence="1 2" key="1">
    <citation type="submission" date="2023-07" db="EMBL/GenBank/DDBJ databases">
        <title>Sorghum-associated microbial communities from plants grown in Nebraska, USA.</title>
        <authorList>
            <person name="Schachtman D."/>
        </authorList>
    </citation>
    <scope>NUCLEOTIDE SEQUENCE [LARGE SCALE GENOMIC DNA]</scope>
    <source>
        <strain evidence="1 2">DS1039</strain>
    </source>
</reference>
<gene>
    <name evidence="1" type="ORF">J2776_002809</name>
</gene>
<accession>A0ABU1KYQ9</accession>
<protein>
    <submittedName>
        <fullName evidence="1">UDP-N-acetylmuramoylalanine-D-glutamate ligase</fullName>
    </submittedName>
</protein>
<comment type="caution">
    <text evidence="1">The sequence shown here is derived from an EMBL/GenBank/DDBJ whole genome shotgun (WGS) entry which is preliminary data.</text>
</comment>
<dbReference type="GO" id="GO:0016874">
    <property type="term" value="F:ligase activity"/>
    <property type="evidence" value="ECO:0007669"/>
    <property type="project" value="UniProtKB-KW"/>
</dbReference>
<dbReference type="RefSeq" id="WP_310066531.1">
    <property type="nucleotide sequence ID" value="NZ_JAVDQN010000002.1"/>
</dbReference>
<proteinExistence type="predicted"/>
<name>A0ABU1KYQ9_9BURK</name>